<reference evidence="1" key="1">
    <citation type="journal article" date="2015" name="Nature">
        <title>Complex archaea that bridge the gap between prokaryotes and eukaryotes.</title>
        <authorList>
            <person name="Spang A."/>
            <person name="Saw J.H."/>
            <person name="Jorgensen S.L."/>
            <person name="Zaremba-Niedzwiedzka K."/>
            <person name="Martijn J."/>
            <person name="Lind A.E."/>
            <person name="van Eijk R."/>
            <person name="Schleper C."/>
            <person name="Guy L."/>
            <person name="Ettema T.J."/>
        </authorList>
    </citation>
    <scope>NUCLEOTIDE SEQUENCE</scope>
</reference>
<evidence type="ECO:0000313" key="1">
    <source>
        <dbReference type="EMBL" id="KKL52786.1"/>
    </source>
</evidence>
<dbReference type="EMBL" id="LAZR01031770">
    <property type="protein sequence ID" value="KKL52786.1"/>
    <property type="molecule type" value="Genomic_DNA"/>
</dbReference>
<protein>
    <submittedName>
        <fullName evidence="1">Uncharacterized protein</fullName>
    </submittedName>
</protein>
<comment type="caution">
    <text evidence="1">The sequence shown here is derived from an EMBL/GenBank/DDBJ whole genome shotgun (WGS) entry which is preliminary data.</text>
</comment>
<name>A0A0F9DG88_9ZZZZ</name>
<sequence>MFVIDLIERKVGDIEAKVIPLDNIFPEDLDWIKSLPGGMTEEIYNQTYHINRMRNCDSHLINIDTVRVLVVKECILLWAILQGNIKKRPQMDQLCSWLNETKHTHKGELMLREREVHEPGKHVGPEVLFGENLEDALKTTPGGGETVAPELASEHYGDSMSNEDMEAMFERNSIEVAVEDGPEILLTEVIPGDSTELMDEIEIEIILDEVFGSNLKSETDPLLTEEAM</sequence>
<organism evidence="1">
    <name type="scientific">marine sediment metagenome</name>
    <dbReference type="NCBI Taxonomy" id="412755"/>
    <lineage>
        <taxon>unclassified sequences</taxon>
        <taxon>metagenomes</taxon>
        <taxon>ecological metagenomes</taxon>
    </lineage>
</organism>
<proteinExistence type="predicted"/>
<accession>A0A0F9DG88</accession>
<dbReference type="AlphaFoldDB" id="A0A0F9DG88"/>
<gene>
    <name evidence="1" type="ORF">LCGC14_2281990</name>
</gene>